<dbReference type="GO" id="GO:0005886">
    <property type="term" value="C:plasma membrane"/>
    <property type="evidence" value="ECO:0007669"/>
    <property type="project" value="TreeGrafter"/>
</dbReference>
<dbReference type="KEGG" id="lak:106153627"/>
<dbReference type="OrthoDB" id="416618at2759"/>
<feature type="transmembrane region" description="Helical" evidence="9">
    <location>
        <begin position="509"/>
        <end position="529"/>
    </location>
</feature>
<sequence>MVLSIQELHCPVFDLDRNVEFTGEYQTMTKKAAISVQKSVFGKAVYIVLVVKPRDYECLGTEKVAPPGKEGRWKSVTVTVEHSLTVTDYYVAIGTAVAFFGFFYLVAVIISFVHYYLYPNKKDEQEGLTAERVNPECLPLYDDPNIPITEGAPDKTYGTQGDVIAQPAANFTAPQSASRERAPASGTGSSAAAHYDSDSSLDEADIDMLADAELEKDVFRTKPFLYVADLSRKGRKVLRQKFKLYQWNLITIAIFYGLPVIQLVITYQTVLHVTGNQDLCYYNFLCSHPLGVLSSFNNVFSNIGYIMLGLLFLGLTWRRDYLHKKAVERNDIYEREYGIPQHFGLFYAMGLALAMEGFMSGCYHVCPSYTNFQFDTSFMYVIAVLCMLKIYQSRHPDISATAYSSYFCLAFVIFIAVIGVVYGSLLFWIVLTVVHMLACMVFTVEIYYMGRWKMAANLGVFKRIWNVVIIDRLKCVRPMYVDRAVLLVIGNLCNWALAFYGVIERPKDFASYLLAIFIINLLLYTAFYIAMKIRHKEKIMLIPCCFILLAGITWGFALWFFMARLTSWELTPAQSREGNQPCMLLQFYDQHDVWHFLSATALFLSFMILLTLDDDLVRTPRDKIPVF</sequence>
<dbReference type="GO" id="GO:0051033">
    <property type="term" value="F:RNA transmembrane transporter activity"/>
    <property type="evidence" value="ECO:0007669"/>
    <property type="project" value="TreeGrafter"/>
</dbReference>
<proteinExistence type="inferred from homology"/>
<dbReference type="RefSeq" id="XP_023929941.1">
    <property type="nucleotide sequence ID" value="XM_024074173.1"/>
</dbReference>
<keyword evidence="10" id="KW-1185">Reference proteome</keyword>
<name>A0A2R2MI98_LINAN</name>
<comment type="subcellular location">
    <subcellularLocation>
        <location evidence="1">Membrane</location>
        <topology evidence="1">Multi-pass membrane protein</topology>
    </subcellularLocation>
</comment>
<accession>A0A2R2MI98</accession>
<feature type="transmembrane region" description="Helical" evidence="9">
    <location>
        <begin position="299"/>
        <end position="317"/>
    </location>
</feature>
<evidence type="ECO:0000256" key="6">
    <source>
        <dbReference type="ARBA" id="ARBA00023136"/>
    </source>
</evidence>
<comment type="similarity">
    <text evidence="2">Belongs to the SID1 family.</text>
</comment>
<feature type="transmembrane region" description="Helical" evidence="9">
    <location>
        <begin position="345"/>
        <end position="366"/>
    </location>
</feature>
<keyword evidence="3 9" id="KW-0812">Transmembrane</keyword>
<dbReference type="Proteomes" id="UP000085678">
    <property type="component" value="Unplaced"/>
</dbReference>
<evidence type="ECO:0000313" key="11">
    <source>
        <dbReference type="RefSeq" id="XP_023929941.1"/>
    </source>
</evidence>
<feature type="transmembrane region" description="Helical" evidence="9">
    <location>
        <begin position="403"/>
        <end position="422"/>
    </location>
</feature>
<feature type="transmembrane region" description="Helical" evidence="9">
    <location>
        <begin position="244"/>
        <end position="265"/>
    </location>
</feature>
<feature type="transmembrane region" description="Helical" evidence="9">
    <location>
        <begin position="372"/>
        <end position="391"/>
    </location>
</feature>
<evidence type="ECO:0000313" key="10">
    <source>
        <dbReference type="Proteomes" id="UP000085678"/>
    </source>
</evidence>
<evidence type="ECO:0000256" key="8">
    <source>
        <dbReference type="SAM" id="MobiDB-lite"/>
    </source>
</evidence>
<dbReference type="STRING" id="7574.A0A2R2MI98"/>
<dbReference type="InParanoid" id="A0A2R2MI98"/>
<feature type="transmembrane region" description="Helical" evidence="9">
    <location>
        <begin position="428"/>
        <end position="448"/>
    </location>
</feature>
<evidence type="ECO:0000256" key="9">
    <source>
        <dbReference type="SAM" id="Phobius"/>
    </source>
</evidence>
<keyword evidence="7" id="KW-0325">Glycoprotein</keyword>
<protein>
    <submittedName>
        <fullName evidence="11">SID1 transmembrane family member 1 isoform X1</fullName>
    </submittedName>
</protein>
<keyword evidence="6 9" id="KW-0472">Membrane</keyword>
<dbReference type="GeneID" id="106153627"/>
<evidence type="ECO:0000256" key="2">
    <source>
        <dbReference type="ARBA" id="ARBA00006618"/>
    </source>
</evidence>
<keyword evidence="5 9" id="KW-1133">Transmembrane helix</keyword>
<dbReference type="PANTHER" id="PTHR12185:SF14">
    <property type="entry name" value="CHOLESTEROL UPTAKE PROTEIN 1"/>
    <property type="match status" value="1"/>
</dbReference>
<evidence type="ECO:0000256" key="7">
    <source>
        <dbReference type="ARBA" id="ARBA00023180"/>
    </source>
</evidence>
<evidence type="ECO:0000256" key="3">
    <source>
        <dbReference type="ARBA" id="ARBA00022692"/>
    </source>
</evidence>
<dbReference type="GO" id="GO:0005764">
    <property type="term" value="C:lysosome"/>
    <property type="evidence" value="ECO:0007669"/>
    <property type="project" value="TreeGrafter"/>
</dbReference>
<evidence type="ECO:0000256" key="1">
    <source>
        <dbReference type="ARBA" id="ARBA00004141"/>
    </source>
</evidence>
<evidence type="ECO:0000256" key="5">
    <source>
        <dbReference type="ARBA" id="ARBA00022989"/>
    </source>
</evidence>
<feature type="transmembrane region" description="Helical" evidence="9">
    <location>
        <begin position="593"/>
        <end position="612"/>
    </location>
</feature>
<dbReference type="Pfam" id="PF13965">
    <property type="entry name" value="SID-1_RNA_chan"/>
    <property type="match status" value="1"/>
</dbReference>
<gene>
    <name evidence="11" type="primary">LOC106153627</name>
</gene>
<dbReference type="GO" id="GO:0003725">
    <property type="term" value="F:double-stranded RNA binding"/>
    <property type="evidence" value="ECO:0007669"/>
    <property type="project" value="TreeGrafter"/>
</dbReference>
<feature type="transmembrane region" description="Helical" evidence="9">
    <location>
        <begin position="541"/>
        <end position="562"/>
    </location>
</feature>
<dbReference type="AlphaFoldDB" id="A0A2R2MI98"/>
<feature type="transmembrane region" description="Helical" evidence="9">
    <location>
        <begin position="484"/>
        <end position="503"/>
    </location>
</feature>
<organism evidence="10 11">
    <name type="scientific">Lingula anatina</name>
    <name type="common">Brachiopod</name>
    <name type="synonym">Lingula unguis</name>
    <dbReference type="NCBI Taxonomy" id="7574"/>
    <lineage>
        <taxon>Eukaryota</taxon>
        <taxon>Metazoa</taxon>
        <taxon>Spiralia</taxon>
        <taxon>Lophotrochozoa</taxon>
        <taxon>Brachiopoda</taxon>
        <taxon>Linguliformea</taxon>
        <taxon>Lingulata</taxon>
        <taxon>Lingulida</taxon>
        <taxon>Linguloidea</taxon>
        <taxon>Lingulidae</taxon>
        <taxon>Lingula</taxon>
    </lineage>
</organism>
<dbReference type="PANTHER" id="PTHR12185">
    <property type="entry name" value="SID1 TRANSMEMBRANE FAMILY MEMEBER"/>
    <property type="match status" value="1"/>
</dbReference>
<dbReference type="InterPro" id="IPR025958">
    <property type="entry name" value="SID1_TM_fam"/>
</dbReference>
<feature type="compositionally biased region" description="Low complexity" evidence="8">
    <location>
        <begin position="183"/>
        <end position="194"/>
    </location>
</feature>
<evidence type="ECO:0000256" key="4">
    <source>
        <dbReference type="ARBA" id="ARBA00022729"/>
    </source>
</evidence>
<feature type="transmembrane region" description="Helical" evidence="9">
    <location>
        <begin position="89"/>
        <end position="117"/>
    </location>
</feature>
<feature type="region of interest" description="Disordered" evidence="8">
    <location>
        <begin position="172"/>
        <end position="196"/>
    </location>
</feature>
<reference evidence="11" key="1">
    <citation type="submission" date="2025-08" db="UniProtKB">
        <authorList>
            <consortium name="RefSeq"/>
        </authorList>
    </citation>
    <scope>IDENTIFICATION</scope>
    <source>
        <tissue evidence="11">Gonads</tissue>
    </source>
</reference>
<keyword evidence="4" id="KW-0732">Signal</keyword>